<keyword evidence="3" id="KW-1185">Reference proteome</keyword>
<sequence length="590" mass="65518">MSSKKDGSGPDHIPRPVPKHETQELYNQWQDTERYPATLELLEEQGIHENDFLTSPVSPNRPSSNRSRSPSCASTTNSLRQAMDDVELEREPKKKRRAMRTQPLSKTARAKAAFIRKLGACTECHRRRVGCKKEHYDLSLFEAQYRTSRNLPPETDEEEAVIKGEAMDQDRITANVPPVRYSLGHSNDLFGVGQNLESYPPSFKDDPDGLLQPPTLPQMRSSYNPMQGPIQGAPYGYGIPGHMNNIGPIRPTMIQYHTYPPVYGCPSSSRKSTANTTVESRHLPIGKQLSQDRDEWECLYGTDEADVPSSSGRGGSCSRHCSSLSELEQHYRLQHSTFENASYMWRCISCGFNSPDIFGNPAGPTQSCLQPQCRMREHQRWYWGLVRRDTNLTPGRPSIQVSSQEPPSARSAPPPPYFSQNNSSTGGHGFPGVFTFSAYTNGSGSGGQYWKAASKATYLATHPYETLSEKSFTSSRQVLWCPSKMSLFGSGFSIFAIHSLISICVVELWLWLSASSSSAFQAQASASFLDLALSLVPELSLACVAAGLIGTWLFRHVRDRWSELEQSGVVTIVCEFASPPTTITLPLPFA</sequence>
<reference evidence="2" key="2">
    <citation type="submission" date="2023-05" db="EMBL/GenBank/DDBJ databases">
        <authorList>
            <consortium name="Lawrence Berkeley National Laboratory"/>
            <person name="Steindorff A."/>
            <person name="Hensen N."/>
            <person name="Bonometti L."/>
            <person name="Westerberg I."/>
            <person name="Brannstrom I.O."/>
            <person name="Guillou S."/>
            <person name="Cros-Aarteil S."/>
            <person name="Calhoun S."/>
            <person name="Haridas S."/>
            <person name="Kuo A."/>
            <person name="Mondo S."/>
            <person name="Pangilinan J."/>
            <person name="Riley R."/>
            <person name="Labutti K."/>
            <person name="Andreopoulos B."/>
            <person name="Lipzen A."/>
            <person name="Chen C."/>
            <person name="Yanf M."/>
            <person name="Daum C."/>
            <person name="Ng V."/>
            <person name="Clum A."/>
            <person name="Ohm R."/>
            <person name="Martin F."/>
            <person name="Silar P."/>
            <person name="Natvig D."/>
            <person name="Lalanne C."/>
            <person name="Gautier V."/>
            <person name="Ament-Velasquez S.L."/>
            <person name="Kruys A."/>
            <person name="Hutchinson M.I."/>
            <person name="Powell A.J."/>
            <person name="Barry K."/>
            <person name="Miller A.N."/>
            <person name="Grigoriev I.V."/>
            <person name="Debuchy R."/>
            <person name="Gladieux P."/>
            <person name="Thoren M.H."/>
            <person name="Johannesson H."/>
        </authorList>
    </citation>
    <scope>NUCLEOTIDE SEQUENCE</scope>
    <source>
        <strain evidence="2">PSN309</strain>
    </source>
</reference>
<dbReference type="AlphaFoldDB" id="A0AAN7AJJ1"/>
<feature type="compositionally biased region" description="Basic and acidic residues" evidence="1">
    <location>
        <begin position="1"/>
        <end position="23"/>
    </location>
</feature>
<accession>A0AAN7AJJ1</accession>
<organism evidence="2 3">
    <name type="scientific">Podospora australis</name>
    <dbReference type="NCBI Taxonomy" id="1536484"/>
    <lineage>
        <taxon>Eukaryota</taxon>
        <taxon>Fungi</taxon>
        <taxon>Dikarya</taxon>
        <taxon>Ascomycota</taxon>
        <taxon>Pezizomycotina</taxon>
        <taxon>Sordariomycetes</taxon>
        <taxon>Sordariomycetidae</taxon>
        <taxon>Sordariales</taxon>
        <taxon>Podosporaceae</taxon>
        <taxon>Podospora</taxon>
    </lineage>
</organism>
<name>A0AAN7AJJ1_9PEZI</name>
<comment type="caution">
    <text evidence="2">The sequence shown here is derived from an EMBL/GenBank/DDBJ whole genome shotgun (WGS) entry which is preliminary data.</text>
</comment>
<evidence type="ECO:0000256" key="1">
    <source>
        <dbReference type="SAM" id="MobiDB-lite"/>
    </source>
</evidence>
<proteinExistence type="predicted"/>
<dbReference type="Proteomes" id="UP001302126">
    <property type="component" value="Unassembled WGS sequence"/>
</dbReference>
<gene>
    <name evidence="2" type="ORF">QBC35DRAFT_381330</name>
</gene>
<feature type="region of interest" description="Disordered" evidence="1">
    <location>
        <begin position="393"/>
        <end position="422"/>
    </location>
</feature>
<feature type="compositionally biased region" description="Low complexity" evidence="1">
    <location>
        <begin position="55"/>
        <end position="71"/>
    </location>
</feature>
<evidence type="ECO:0000313" key="3">
    <source>
        <dbReference type="Proteomes" id="UP001302126"/>
    </source>
</evidence>
<reference evidence="2" key="1">
    <citation type="journal article" date="2023" name="Mol. Phylogenet. Evol.">
        <title>Genome-scale phylogeny and comparative genomics of the fungal order Sordariales.</title>
        <authorList>
            <person name="Hensen N."/>
            <person name="Bonometti L."/>
            <person name="Westerberg I."/>
            <person name="Brannstrom I.O."/>
            <person name="Guillou S."/>
            <person name="Cros-Aarteil S."/>
            <person name="Calhoun S."/>
            <person name="Haridas S."/>
            <person name="Kuo A."/>
            <person name="Mondo S."/>
            <person name="Pangilinan J."/>
            <person name="Riley R."/>
            <person name="LaButti K."/>
            <person name="Andreopoulos B."/>
            <person name="Lipzen A."/>
            <person name="Chen C."/>
            <person name="Yan M."/>
            <person name="Daum C."/>
            <person name="Ng V."/>
            <person name="Clum A."/>
            <person name="Steindorff A."/>
            <person name="Ohm R.A."/>
            <person name="Martin F."/>
            <person name="Silar P."/>
            <person name="Natvig D.O."/>
            <person name="Lalanne C."/>
            <person name="Gautier V."/>
            <person name="Ament-Velasquez S.L."/>
            <person name="Kruys A."/>
            <person name="Hutchinson M.I."/>
            <person name="Powell A.J."/>
            <person name="Barry K."/>
            <person name="Miller A.N."/>
            <person name="Grigoriev I.V."/>
            <person name="Debuchy R."/>
            <person name="Gladieux P."/>
            <person name="Hiltunen Thoren M."/>
            <person name="Johannesson H."/>
        </authorList>
    </citation>
    <scope>NUCLEOTIDE SEQUENCE</scope>
    <source>
        <strain evidence="2">PSN309</strain>
    </source>
</reference>
<feature type="region of interest" description="Disordered" evidence="1">
    <location>
        <begin position="1"/>
        <end position="108"/>
    </location>
</feature>
<dbReference type="EMBL" id="MU864381">
    <property type="protein sequence ID" value="KAK4188994.1"/>
    <property type="molecule type" value="Genomic_DNA"/>
</dbReference>
<evidence type="ECO:0000313" key="2">
    <source>
        <dbReference type="EMBL" id="KAK4188994.1"/>
    </source>
</evidence>
<protein>
    <submittedName>
        <fullName evidence="2">Uncharacterized protein</fullName>
    </submittedName>
</protein>